<feature type="compositionally biased region" description="Basic and acidic residues" evidence="1">
    <location>
        <begin position="17"/>
        <end position="27"/>
    </location>
</feature>
<sequence length="78" mass="8766">MVDTAVSPPTTQQASNTDRKPEHHHPMLEQARICQLSCSLACPPQARPTTTADDCMPSRPRTDRKLNFGRFYCPPIDE</sequence>
<reference evidence="2" key="1">
    <citation type="journal article" date="2023" name="G3 (Bethesda)">
        <title>A reference genome for the long-term kleptoplast-retaining sea slug Elysia crispata morphotype clarki.</title>
        <authorList>
            <person name="Eastman K.E."/>
            <person name="Pendleton A.L."/>
            <person name="Shaikh M.A."/>
            <person name="Suttiyut T."/>
            <person name="Ogas R."/>
            <person name="Tomko P."/>
            <person name="Gavelis G."/>
            <person name="Widhalm J.R."/>
            <person name="Wisecaver J.H."/>
        </authorList>
    </citation>
    <scope>NUCLEOTIDE SEQUENCE</scope>
    <source>
        <strain evidence="2">ECLA1</strain>
    </source>
</reference>
<evidence type="ECO:0000313" key="2">
    <source>
        <dbReference type="EMBL" id="KAK3786049.1"/>
    </source>
</evidence>
<evidence type="ECO:0000313" key="3">
    <source>
        <dbReference type="Proteomes" id="UP001283361"/>
    </source>
</evidence>
<organism evidence="2 3">
    <name type="scientific">Elysia crispata</name>
    <name type="common">lettuce slug</name>
    <dbReference type="NCBI Taxonomy" id="231223"/>
    <lineage>
        <taxon>Eukaryota</taxon>
        <taxon>Metazoa</taxon>
        <taxon>Spiralia</taxon>
        <taxon>Lophotrochozoa</taxon>
        <taxon>Mollusca</taxon>
        <taxon>Gastropoda</taxon>
        <taxon>Heterobranchia</taxon>
        <taxon>Euthyneura</taxon>
        <taxon>Panpulmonata</taxon>
        <taxon>Sacoglossa</taxon>
        <taxon>Placobranchoidea</taxon>
        <taxon>Plakobranchidae</taxon>
        <taxon>Elysia</taxon>
    </lineage>
</organism>
<evidence type="ECO:0000256" key="1">
    <source>
        <dbReference type="SAM" id="MobiDB-lite"/>
    </source>
</evidence>
<protein>
    <submittedName>
        <fullName evidence="2">Uncharacterized protein</fullName>
    </submittedName>
</protein>
<dbReference type="AlphaFoldDB" id="A0AAE1ADR3"/>
<proteinExistence type="predicted"/>
<accession>A0AAE1ADR3</accession>
<feature type="region of interest" description="Disordered" evidence="1">
    <location>
        <begin position="1"/>
        <end position="27"/>
    </location>
</feature>
<gene>
    <name evidence="2" type="ORF">RRG08_023470</name>
</gene>
<feature type="compositionally biased region" description="Polar residues" evidence="1">
    <location>
        <begin position="7"/>
        <end position="16"/>
    </location>
</feature>
<comment type="caution">
    <text evidence="2">The sequence shown here is derived from an EMBL/GenBank/DDBJ whole genome shotgun (WGS) entry which is preliminary data.</text>
</comment>
<name>A0AAE1ADR3_9GAST</name>
<dbReference type="EMBL" id="JAWDGP010002021">
    <property type="protein sequence ID" value="KAK3786049.1"/>
    <property type="molecule type" value="Genomic_DNA"/>
</dbReference>
<dbReference type="Proteomes" id="UP001283361">
    <property type="component" value="Unassembled WGS sequence"/>
</dbReference>
<keyword evidence="3" id="KW-1185">Reference proteome</keyword>